<dbReference type="GO" id="GO:0003676">
    <property type="term" value="F:nucleic acid binding"/>
    <property type="evidence" value="ECO:0007669"/>
    <property type="project" value="InterPro"/>
</dbReference>
<dbReference type="InterPro" id="IPR000477">
    <property type="entry name" value="RT_dom"/>
</dbReference>
<reference evidence="3 4" key="1">
    <citation type="submission" date="2020-06" db="EMBL/GenBank/DDBJ databases">
        <authorList>
            <person name="Li R."/>
            <person name="Bekaert M."/>
        </authorList>
    </citation>
    <scope>NUCLEOTIDE SEQUENCE [LARGE SCALE GENOMIC DNA]</scope>
    <source>
        <strain evidence="4">wild</strain>
    </source>
</reference>
<accession>A0A6J8D8M2</accession>
<evidence type="ECO:0000256" key="1">
    <source>
        <dbReference type="SAM" id="MobiDB-lite"/>
    </source>
</evidence>
<evidence type="ECO:0000259" key="2">
    <source>
        <dbReference type="Pfam" id="PF00078"/>
    </source>
</evidence>
<keyword evidence="4" id="KW-1185">Reference proteome</keyword>
<dbReference type="SUPFAM" id="SSF56672">
    <property type="entry name" value="DNA/RNA polymerases"/>
    <property type="match status" value="1"/>
</dbReference>
<organism evidence="3 4">
    <name type="scientific">Mytilus coruscus</name>
    <name type="common">Sea mussel</name>
    <dbReference type="NCBI Taxonomy" id="42192"/>
    <lineage>
        <taxon>Eukaryota</taxon>
        <taxon>Metazoa</taxon>
        <taxon>Spiralia</taxon>
        <taxon>Lophotrochozoa</taxon>
        <taxon>Mollusca</taxon>
        <taxon>Bivalvia</taxon>
        <taxon>Autobranchia</taxon>
        <taxon>Pteriomorphia</taxon>
        <taxon>Mytilida</taxon>
        <taxon>Mytiloidea</taxon>
        <taxon>Mytilidae</taxon>
        <taxon>Mytilinae</taxon>
        <taxon>Mytilus</taxon>
    </lineage>
</organism>
<dbReference type="PANTHER" id="PTHR33050:SF7">
    <property type="entry name" value="RIBONUCLEASE H"/>
    <property type="match status" value="1"/>
</dbReference>
<dbReference type="Gene3D" id="3.30.420.10">
    <property type="entry name" value="Ribonuclease H-like superfamily/Ribonuclease H"/>
    <property type="match status" value="1"/>
</dbReference>
<dbReference type="EMBL" id="CACVKT020006818">
    <property type="protein sequence ID" value="CAC5403692.1"/>
    <property type="molecule type" value="Genomic_DNA"/>
</dbReference>
<protein>
    <recommendedName>
        <fullName evidence="2">Reverse transcriptase domain-containing protein</fullName>
    </recommendedName>
</protein>
<dbReference type="Pfam" id="PF00078">
    <property type="entry name" value="RVT_1"/>
    <property type="match status" value="1"/>
</dbReference>
<name>A0A6J8D8M2_MYTCO</name>
<dbReference type="InterPro" id="IPR043128">
    <property type="entry name" value="Rev_trsase/Diguanyl_cyclase"/>
</dbReference>
<dbReference type="InterPro" id="IPR036397">
    <property type="entry name" value="RNaseH_sf"/>
</dbReference>
<dbReference type="CDD" id="cd03714">
    <property type="entry name" value="RT_DIRS1"/>
    <property type="match status" value="1"/>
</dbReference>
<dbReference type="GO" id="GO:0006259">
    <property type="term" value="P:DNA metabolic process"/>
    <property type="evidence" value="ECO:0007669"/>
    <property type="project" value="UniProtKB-ARBA"/>
</dbReference>
<feature type="region of interest" description="Disordered" evidence="1">
    <location>
        <begin position="1"/>
        <end position="51"/>
    </location>
</feature>
<evidence type="ECO:0000313" key="3">
    <source>
        <dbReference type="EMBL" id="CAC5403692.1"/>
    </source>
</evidence>
<proteinExistence type="predicted"/>
<evidence type="ECO:0000313" key="4">
    <source>
        <dbReference type="Proteomes" id="UP000507470"/>
    </source>
</evidence>
<dbReference type="InterPro" id="IPR052055">
    <property type="entry name" value="Hepadnavirus_pol/RT"/>
</dbReference>
<dbReference type="Proteomes" id="UP000507470">
    <property type="component" value="Unassembled WGS sequence"/>
</dbReference>
<sequence>MRSEGSDAYVEEDTSSVLEDNAMASDKVTSAPGKKGKKRTSSRSEKDNLSDLESRMMARIEEQDKQFDSMSTKMGKLFDLLQGKLTDTGNEVPRSEHENQNTVIVEASSAARRPLIPLNSAINEHQNSGNDVETLSCRNSGHDDVNTCDSRSVLVKSGEHDRFQKYLSNRNEKSCETEKQDKSVSHTLGDKFGLDAYTSLLTAKTGLVLEQNQIDVLRGSWRSKTPNKITSYKENYRQSFPIDASCQEYFSVPTMGNTVESLLMKRYGPRALFGRVPSLFTKNLKSLERLAYQGHVAARMGLITTCYLQQASGNLLDNLRSDTPNLDSAIQNVRDIFALSTKSLDQTARTGAFHHMIRRRATMYDTGLNELRDYANTIVTLPLTVDAEVLPDTKRVTFGPQLGKRKPTATITSESTFVKKPKFDSNFKIPKKNFGEFKSSGKQTPANKPWIPVEGRLKHFIQEWESITDDQWVLKTLQEGLKLEFQETPHLTCIKHTSVNARNFHIILAEVEDLIEKNAIEIVPQAEIHQVHKTYRKFLRFCIQGKCYQFVALCFGSSQAPRVFTKIIIVVAAHLRTQNIRLATYLDDWLLVNAQEKMLISDREKTLSLLVKLGFIVNLQKSSLIPSQEITYIGALFNFKKEIVSPTMERILKLEMLVRSLMKGHNTARDYLMLLGLIASSIELIPNARLFMRPIQLHLLHFWRPSTRDLTYQIPFTQHLKDHLNWWLDRANTTKGKSLHQWSATVTITTDASKTGFGGHMNNQIFQGFWSVQEQKQHINLLELEAVIRTVQHFLPQLQNQNVLLKCDNTTVVQYVNKQVGTKSIHLCYKTWCLMKMAIQNNLTFRAAHIAGKLNILADHLSRNKIQPTE</sequence>
<dbReference type="Gene3D" id="3.30.70.270">
    <property type="match status" value="1"/>
</dbReference>
<gene>
    <name evidence="3" type="ORF">MCOR_37565</name>
</gene>
<feature type="compositionally biased region" description="Basic and acidic residues" evidence="1">
    <location>
        <begin position="42"/>
        <end position="51"/>
    </location>
</feature>
<dbReference type="InterPro" id="IPR043502">
    <property type="entry name" value="DNA/RNA_pol_sf"/>
</dbReference>
<dbReference type="OrthoDB" id="6083831at2759"/>
<dbReference type="PANTHER" id="PTHR33050">
    <property type="entry name" value="REVERSE TRANSCRIPTASE DOMAIN-CONTAINING PROTEIN"/>
    <property type="match status" value="1"/>
</dbReference>
<feature type="domain" description="Reverse transcriptase" evidence="2">
    <location>
        <begin position="526"/>
        <end position="634"/>
    </location>
</feature>
<dbReference type="CDD" id="cd09275">
    <property type="entry name" value="RNase_HI_RT_DIRS1"/>
    <property type="match status" value="1"/>
</dbReference>
<dbReference type="AlphaFoldDB" id="A0A6J8D8M2"/>